<dbReference type="OrthoDB" id="3267755at2"/>
<dbReference type="Proteomes" id="UP000234206">
    <property type="component" value="Unassembled WGS sequence"/>
</dbReference>
<keyword evidence="1" id="KW-0472">Membrane</keyword>
<accession>A0A2I1P9M0</accession>
<proteinExistence type="predicted"/>
<feature type="transmembrane region" description="Helical" evidence="1">
    <location>
        <begin position="69"/>
        <end position="100"/>
    </location>
</feature>
<evidence type="ECO:0000313" key="2">
    <source>
        <dbReference type="EMBL" id="PKZ41327.1"/>
    </source>
</evidence>
<sequence>MSRRFTSVTLFFQSFAVFFGALTARALAHARGDVHSTSYLVGGSALAVACLVTMVVLKRRWGVTLGWVLQVLTVLCGLVEPAMFVVAAIFLGLWVAALYWGHRMDELTRQFAARHGGTGAAQENSTEGGR</sequence>
<feature type="transmembrane region" description="Helical" evidence="1">
    <location>
        <begin position="38"/>
        <end position="57"/>
    </location>
</feature>
<dbReference type="EMBL" id="PKIZ01000015">
    <property type="protein sequence ID" value="PKZ41327.1"/>
    <property type="molecule type" value="Genomic_DNA"/>
</dbReference>
<protein>
    <submittedName>
        <fullName evidence="2">DUF4233 domain-containing protein</fullName>
    </submittedName>
</protein>
<organism evidence="2 3">
    <name type="scientific">Kytococcus schroeteri</name>
    <dbReference type="NCBI Taxonomy" id="138300"/>
    <lineage>
        <taxon>Bacteria</taxon>
        <taxon>Bacillati</taxon>
        <taxon>Actinomycetota</taxon>
        <taxon>Actinomycetes</taxon>
        <taxon>Micrococcales</taxon>
        <taxon>Kytococcaceae</taxon>
        <taxon>Kytococcus</taxon>
    </lineage>
</organism>
<dbReference type="Pfam" id="PF14017">
    <property type="entry name" value="DUF4233"/>
    <property type="match status" value="1"/>
</dbReference>
<keyword evidence="1" id="KW-1133">Transmembrane helix</keyword>
<name>A0A2I1P9M0_9MICO</name>
<gene>
    <name evidence="2" type="ORF">CYJ76_08375</name>
</gene>
<evidence type="ECO:0000256" key="1">
    <source>
        <dbReference type="SAM" id="Phobius"/>
    </source>
</evidence>
<dbReference type="AlphaFoldDB" id="A0A2I1P9M0"/>
<evidence type="ECO:0000313" key="3">
    <source>
        <dbReference type="Proteomes" id="UP000234206"/>
    </source>
</evidence>
<comment type="caution">
    <text evidence="2">The sequence shown here is derived from an EMBL/GenBank/DDBJ whole genome shotgun (WGS) entry which is preliminary data.</text>
</comment>
<keyword evidence="1" id="KW-0812">Transmembrane</keyword>
<dbReference type="InterPro" id="IPR025327">
    <property type="entry name" value="DUF4233"/>
</dbReference>
<keyword evidence="3" id="KW-1185">Reference proteome</keyword>
<reference evidence="2 3" key="1">
    <citation type="submission" date="2017-12" db="EMBL/GenBank/DDBJ databases">
        <title>Phylogenetic diversity of female urinary microbiome.</title>
        <authorList>
            <person name="Thomas-White K."/>
            <person name="Wolfe A.J."/>
        </authorList>
    </citation>
    <scope>NUCLEOTIDE SEQUENCE [LARGE SCALE GENOMIC DNA]</scope>
    <source>
        <strain evidence="2 3">UMB1298</strain>
    </source>
</reference>